<gene>
    <name evidence="2" type="ORF">MCOR_45591</name>
</gene>
<proteinExistence type="predicted"/>
<reference evidence="2 3" key="1">
    <citation type="submission" date="2020-06" db="EMBL/GenBank/DDBJ databases">
        <authorList>
            <person name="Li R."/>
            <person name="Bekaert M."/>
        </authorList>
    </citation>
    <scope>NUCLEOTIDE SEQUENCE [LARGE SCALE GENOMIC DNA]</scope>
    <source>
        <strain evidence="3">wild</strain>
    </source>
</reference>
<protein>
    <recommendedName>
        <fullName evidence="1">Integrase zinc-binding domain-containing protein</fullName>
    </recommendedName>
</protein>
<dbReference type="Pfam" id="PF17921">
    <property type="entry name" value="Integrase_H2C2"/>
    <property type="match status" value="1"/>
</dbReference>
<dbReference type="AlphaFoldDB" id="A0A6J8DXV6"/>
<dbReference type="Gene3D" id="2.40.70.10">
    <property type="entry name" value="Acid Proteases"/>
    <property type="match status" value="1"/>
</dbReference>
<accession>A0A6J8DXV6</accession>
<organism evidence="2 3">
    <name type="scientific">Mytilus coruscus</name>
    <name type="common">Sea mussel</name>
    <dbReference type="NCBI Taxonomy" id="42192"/>
    <lineage>
        <taxon>Eukaryota</taxon>
        <taxon>Metazoa</taxon>
        <taxon>Spiralia</taxon>
        <taxon>Lophotrochozoa</taxon>
        <taxon>Mollusca</taxon>
        <taxon>Bivalvia</taxon>
        <taxon>Autobranchia</taxon>
        <taxon>Pteriomorphia</taxon>
        <taxon>Mytilida</taxon>
        <taxon>Mytiloidea</taxon>
        <taxon>Mytilidae</taxon>
        <taxon>Mytilinae</taxon>
        <taxon>Mytilus</taxon>
    </lineage>
</organism>
<evidence type="ECO:0000313" key="3">
    <source>
        <dbReference type="Proteomes" id="UP000507470"/>
    </source>
</evidence>
<sequence>MSESKSQIKSVCDNYLRLRGKRSFTLDFGEEKFTSEAVVTDLHVDCILGLDFMKKNKCLIDVSTNLLHIDNFLVPVIFQGTKHRNADTLSRAPDNHIGLHQTGKKIRQSYYWSGLQSDARAYVTGRDKCARRKIPTERKRASVRLEQDNGRCERKRPAWMADNEIE</sequence>
<dbReference type="Proteomes" id="UP000507470">
    <property type="component" value="Unassembled WGS sequence"/>
</dbReference>
<dbReference type="EMBL" id="CACVKT020008064">
    <property type="protein sequence ID" value="CAC5412593.1"/>
    <property type="molecule type" value="Genomic_DNA"/>
</dbReference>
<dbReference type="OrthoDB" id="6091153at2759"/>
<dbReference type="InterPro" id="IPR041588">
    <property type="entry name" value="Integrase_H2C2"/>
</dbReference>
<keyword evidence="3" id="KW-1185">Reference proteome</keyword>
<evidence type="ECO:0000259" key="1">
    <source>
        <dbReference type="Pfam" id="PF17921"/>
    </source>
</evidence>
<evidence type="ECO:0000313" key="2">
    <source>
        <dbReference type="EMBL" id="CAC5412593.1"/>
    </source>
</evidence>
<name>A0A6J8DXV6_MYTCO</name>
<dbReference type="InterPro" id="IPR021109">
    <property type="entry name" value="Peptidase_aspartic_dom_sf"/>
</dbReference>
<feature type="domain" description="Integrase zinc-binding" evidence="1">
    <location>
        <begin position="95"/>
        <end position="134"/>
    </location>
</feature>